<protein>
    <submittedName>
        <fullName evidence="1">Putative ATP-grasp protein</fullName>
    </submittedName>
</protein>
<dbReference type="PANTHER" id="PTHR21621">
    <property type="entry name" value="RIBOSOMAL PROTEIN S6 MODIFICATION PROTEIN"/>
    <property type="match status" value="1"/>
</dbReference>
<name>H9D1D6_9CAUD</name>
<dbReference type="SUPFAM" id="SSF56059">
    <property type="entry name" value="Glutathione synthetase ATP-binding domain-like"/>
    <property type="match status" value="1"/>
</dbReference>
<keyword evidence="2" id="KW-1185">Reference proteome</keyword>
<dbReference type="OrthoDB" id="5211at10239"/>
<sequence>MSTFLYPYKGGSQGARALSQALGIKRVKRRNSRFRPRPNKTLINWGNGSLPESYHLCNVINEPSAVNKAGNKLLTFQCLSQDENINIPEFSTSVEDAEQWIEEGNKVVCRQQLRGHSGQGIVLSSSMDDLVDAPLYVKYVPKTQEYRVHVAFGDVVDQQRKARRHETPDEQVNWQIRNHDNGFIFMREGVQLPAEGLGQALWAVAQLGLDFGAVDLIYNERQDRYYVLEINTAPGLTGTTLENYVEVFREKV</sequence>
<dbReference type="KEGG" id="vg:14016697"/>
<dbReference type="PANTHER" id="PTHR21621:SF0">
    <property type="entry name" value="BETA-CITRYLGLUTAMATE SYNTHASE B-RELATED"/>
    <property type="match status" value="1"/>
</dbReference>
<reference evidence="1 2" key="1">
    <citation type="journal article" date="2012" name="J. Virol.">
        <title>Sequence and structural characterization of great salt lake bacteriophage CW02, a member of the T7-like supergroup.</title>
        <authorList>
            <person name="Shen P.S."/>
            <person name="Domek M.J."/>
            <person name="Sanz-Garcia E."/>
            <person name="Makaju A."/>
            <person name="Taylor R.M."/>
            <person name="Hoggan R."/>
            <person name="Culumber M.D."/>
            <person name="Oberg C.J."/>
            <person name="Breakwell D.P."/>
            <person name="Prince J.T."/>
            <person name="Belnap D.M."/>
        </authorList>
    </citation>
    <scope>NUCLEOTIDE SEQUENCE [LARGE SCALE GENOMIC DNA]</scope>
</reference>
<evidence type="ECO:0000313" key="2">
    <source>
        <dbReference type="Proteomes" id="UP000004791"/>
    </source>
</evidence>
<organism evidence="1 2">
    <name type="scientific">Salinivibrio phage CW02</name>
    <dbReference type="NCBI Taxonomy" id="1161935"/>
    <lineage>
        <taxon>Viruses</taxon>
        <taxon>Duplodnaviria</taxon>
        <taxon>Heunggongvirae</taxon>
        <taxon>Uroviricota</taxon>
        <taxon>Caudoviricetes</taxon>
        <taxon>Zobellviridae</taxon>
        <taxon>Salinovirus</taxon>
        <taxon>Salinovirus utanense</taxon>
    </lineage>
</organism>
<evidence type="ECO:0000313" key="1">
    <source>
        <dbReference type="EMBL" id="AFE86178.1"/>
    </source>
</evidence>
<dbReference type="Proteomes" id="UP000004791">
    <property type="component" value="Segment"/>
</dbReference>
<dbReference type="EMBL" id="JQ446452">
    <property type="protein sequence ID" value="AFE86178.1"/>
    <property type="molecule type" value="Genomic_DNA"/>
</dbReference>
<proteinExistence type="predicted"/>
<dbReference type="Gene3D" id="3.30.470.20">
    <property type="entry name" value="ATP-grasp fold, B domain"/>
    <property type="match status" value="1"/>
</dbReference>
<dbReference type="GO" id="GO:0016879">
    <property type="term" value="F:ligase activity, forming carbon-nitrogen bonds"/>
    <property type="evidence" value="ECO:0007669"/>
    <property type="project" value="TreeGrafter"/>
</dbReference>
<dbReference type="GeneID" id="14016697"/>
<accession>H9D1D6</accession>
<dbReference type="RefSeq" id="YP_007010523.1">
    <property type="nucleotide sequence ID" value="NC_019540.1"/>
</dbReference>